<evidence type="ECO:0000256" key="1">
    <source>
        <dbReference type="SAM" id="Phobius"/>
    </source>
</evidence>
<feature type="transmembrane region" description="Helical" evidence="1">
    <location>
        <begin position="416"/>
        <end position="441"/>
    </location>
</feature>
<organism evidence="2 3">
    <name type="scientific">Thermococcus profundus</name>
    <dbReference type="NCBI Taxonomy" id="49899"/>
    <lineage>
        <taxon>Archaea</taxon>
        <taxon>Methanobacteriati</taxon>
        <taxon>Methanobacteriota</taxon>
        <taxon>Thermococci</taxon>
        <taxon>Thermococcales</taxon>
        <taxon>Thermococcaceae</taxon>
        <taxon>Thermococcus</taxon>
    </lineage>
</organism>
<feature type="transmembrane region" description="Helical" evidence="1">
    <location>
        <begin position="278"/>
        <end position="295"/>
    </location>
</feature>
<evidence type="ECO:0000313" key="2">
    <source>
        <dbReference type="EMBL" id="ASJ03043.1"/>
    </source>
</evidence>
<feature type="transmembrane region" description="Helical" evidence="1">
    <location>
        <begin position="242"/>
        <end position="258"/>
    </location>
</feature>
<evidence type="ECO:0000313" key="3">
    <source>
        <dbReference type="Proteomes" id="UP000250179"/>
    </source>
</evidence>
<keyword evidence="1" id="KW-0812">Transmembrane</keyword>
<feature type="transmembrane region" description="Helical" evidence="1">
    <location>
        <begin position="23"/>
        <end position="40"/>
    </location>
</feature>
<feature type="transmembrane region" description="Helical" evidence="1">
    <location>
        <begin position="353"/>
        <end position="368"/>
    </location>
</feature>
<feature type="transmembrane region" description="Helical" evidence="1">
    <location>
        <begin position="85"/>
        <end position="103"/>
    </location>
</feature>
<feature type="transmembrane region" description="Helical" evidence="1">
    <location>
        <begin position="307"/>
        <end position="324"/>
    </location>
</feature>
<name>A0A2Z2MC06_THEPR</name>
<keyword evidence="3" id="KW-1185">Reference proteome</keyword>
<dbReference type="KEGG" id="tprf:A3L09_07120"/>
<dbReference type="Proteomes" id="UP000250179">
    <property type="component" value="Chromosome"/>
</dbReference>
<feature type="transmembrane region" description="Helical" evidence="1">
    <location>
        <begin position="375"/>
        <end position="396"/>
    </location>
</feature>
<dbReference type="EMBL" id="CP014862">
    <property type="protein sequence ID" value="ASJ03043.1"/>
    <property type="molecule type" value="Genomic_DNA"/>
</dbReference>
<dbReference type="AlphaFoldDB" id="A0A2Z2MC06"/>
<keyword evidence="1" id="KW-0472">Membrane</keyword>
<proteinExistence type="predicted"/>
<protein>
    <submittedName>
        <fullName evidence="2">Uncharacterized protein</fullName>
    </submittedName>
</protein>
<feature type="transmembrane region" description="Helical" evidence="1">
    <location>
        <begin position="124"/>
        <end position="148"/>
    </location>
</feature>
<feature type="transmembrane region" description="Helical" evidence="1">
    <location>
        <begin position="201"/>
        <end position="222"/>
    </location>
</feature>
<sequence length="458" mass="52697">MGQGHFINENLNQMRKTLSKRPVQVLAAVLLIGLWIRLYLAPYSSGSDIPQFYGFGGTMLRHPLDFYAYASGNQWKTEGWPYNWPYVYGPVLAYLLAFLRLMVGKGAVRFFWDSNGYHVFVSRSWILAVKSLFILADLSIAVLLYAMIRKKSEWGAVIASAFYILNPMVVYVSSIYGMFDGLAVLPFLLGIYSIERGRKNLGYGLIGFSLAVKHTLLFPALIVLWDAFLPQWRDIKSWGRDFAYFLSGLLLPFVPFLLKPGSLMGLHDLLKGMKPDYTYPVTYNLNGLVALLTFIHDKTGVNTLFYMKHWIYFALPALIVVFFIHSGLRNLRISTALAYAAFVLTYWRVNTQYMLPLIALVALALPELDWPSRAVAFLTTIPPTIWPIAFPTSFWFHVHIEHPNWEMVKLIDRHTLMIFDVGPFIVLSMVFTMLLFAWLTWMLSLVFERWRCPSWRSN</sequence>
<accession>A0A2Z2MC06</accession>
<keyword evidence="1" id="KW-1133">Transmembrane helix</keyword>
<reference evidence="2 3" key="1">
    <citation type="submission" date="2016-03" db="EMBL/GenBank/DDBJ databases">
        <title>Complete genome sequence of Thermococcus profundus strain DT5432.</title>
        <authorList>
            <person name="Oger P.M."/>
        </authorList>
    </citation>
    <scope>NUCLEOTIDE SEQUENCE [LARGE SCALE GENOMIC DNA]</scope>
    <source>
        <strain evidence="2 3">DT 5432</strain>
    </source>
</reference>
<feature type="transmembrane region" description="Helical" evidence="1">
    <location>
        <begin position="168"/>
        <end position="189"/>
    </location>
</feature>
<gene>
    <name evidence="2" type="ORF">A3L09_07120</name>
</gene>